<comment type="function">
    <text evidence="19">Acyl-CoA synthetase required for both the import of long chain fatty acids (LCFAs) (C14-C18) and the activation very long chain fatty acids (VLCFAs) (C20-C26) by esterification of the fatty acids into metabolically active CoA-thioesters for subsequent degradation or incorporation into phospholipids. The transport and fatty acyl-CoA synthetase activities are genetically separable and are thus independent activities. Esterifies VLCFAs in the peroxisome matrix. The VLCFAs are actively transported into peroxisomes by a PXA1-PXA2 heterodimeric transporter in the peroxisomal membrane.</text>
</comment>
<evidence type="ECO:0000256" key="20">
    <source>
        <dbReference type="ARBA" id="ARBA00068795"/>
    </source>
</evidence>
<dbReference type="FunFam" id="3.30.300.30:FF:000002">
    <property type="entry name" value="Long-chain fatty acid transport protein 1"/>
    <property type="match status" value="1"/>
</dbReference>
<feature type="domain" description="AMP-binding enzyme C-terminal" evidence="24">
    <location>
        <begin position="573"/>
        <end position="648"/>
    </location>
</feature>
<keyword evidence="9" id="KW-0067">ATP-binding</keyword>
<dbReference type="AlphaFoldDB" id="A0A433TUZ0"/>
<evidence type="ECO:0000256" key="3">
    <source>
        <dbReference type="ARBA" id="ARBA00022448"/>
    </source>
</evidence>
<evidence type="ECO:0000256" key="9">
    <source>
        <dbReference type="ARBA" id="ARBA00022840"/>
    </source>
</evidence>
<proteinExistence type="inferred from homology"/>
<evidence type="ECO:0000256" key="18">
    <source>
        <dbReference type="ARBA" id="ARBA00048666"/>
    </source>
</evidence>
<dbReference type="InterPro" id="IPR045851">
    <property type="entry name" value="AMP-bd_C_sf"/>
</dbReference>
<evidence type="ECO:0000256" key="14">
    <source>
        <dbReference type="ARBA" id="ARBA00026121"/>
    </source>
</evidence>
<dbReference type="GO" id="GO:0044539">
    <property type="term" value="P:long-chain fatty acid import into cell"/>
    <property type="evidence" value="ECO:0007669"/>
    <property type="project" value="TreeGrafter"/>
</dbReference>
<evidence type="ECO:0000256" key="6">
    <source>
        <dbReference type="ARBA" id="ARBA00022692"/>
    </source>
</evidence>
<keyword evidence="4" id="KW-1003">Cell membrane</keyword>
<dbReference type="GO" id="GO:0004467">
    <property type="term" value="F:long-chain fatty acid-CoA ligase activity"/>
    <property type="evidence" value="ECO:0007669"/>
    <property type="project" value="UniProtKB-EC"/>
</dbReference>
<keyword evidence="8" id="KW-0443">Lipid metabolism</keyword>
<feature type="domain" description="AMP-dependent synthetase/ligase" evidence="23">
    <location>
        <begin position="137"/>
        <end position="501"/>
    </location>
</feature>
<dbReference type="Pfam" id="PF00501">
    <property type="entry name" value="AMP-binding"/>
    <property type="match status" value="1"/>
</dbReference>
<evidence type="ECO:0000256" key="13">
    <source>
        <dbReference type="ARBA" id="ARBA00023140"/>
    </source>
</evidence>
<dbReference type="PROSITE" id="PS00455">
    <property type="entry name" value="AMP_BINDING"/>
    <property type="match status" value="1"/>
</dbReference>
<keyword evidence="26" id="KW-1185">Reference proteome</keyword>
<keyword evidence="6 22" id="KW-0812">Transmembrane</keyword>
<keyword evidence="12 22" id="KW-0472">Membrane</keyword>
<evidence type="ECO:0000256" key="12">
    <source>
        <dbReference type="ARBA" id="ARBA00023136"/>
    </source>
</evidence>
<evidence type="ECO:0000256" key="2">
    <source>
        <dbReference type="ARBA" id="ARBA00006432"/>
    </source>
</evidence>
<dbReference type="Gene3D" id="3.30.300.30">
    <property type="match status" value="1"/>
</dbReference>
<name>A0A433TUZ0_ELYCH</name>
<feature type="transmembrane region" description="Helical" evidence="22">
    <location>
        <begin position="63"/>
        <end position="92"/>
    </location>
</feature>
<evidence type="ECO:0000256" key="7">
    <source>
        <dbReference type="ARBA" id="ARBA00022741"/>
    </source>
</evidence>
<dbReference type="EMBL" id="RQTK01000173">
    <property type="protein sequence ID" value="RUS85349.1"/>
    <property type="molecule type" value="Genomic_DNA"/>
</dbReference>
<keyword evidence="7" id="KW-0547">Nucleotide-binding</keyword>
<dbReference type="EC" id="6.2.1.3" evidence="14"/>
<dbReference type="GO" id="GO:0005524">
    <property type="term" value="F:ATP binding"/>
    <property type="evidence" value="ECO:0007669"/>
    <property type="project" value="UniProtKB-KW"/>
</dbReference>
<dbReference type="Proteomes" id="UP000271974">
    <property type="component" value="Unassembled WGS sequence"/>
</dbReference>
<protein>
    <recommendedName>
        <fullName evidence="20">Very long-chain fatty acid transport protein</fullName>
        <ecNumber evidence="14">6.2.1.3</ecNumber>
    </recommendedName>
    <alternativeName>
        <fullName evidence="16">Long-chain-fatty-acid--CoA ligase</fullName>
    </alternativeName>
    <alternativeName>
        <fullName evidence="21">Very-long-chain acyl-CoA synthetase</fullName>
    </alternativeName>
</protein>
<dbReference type="NCBIfam" id="NF006134">
    <property type="entry name" value="PRK08279.1"/>
    <property type="match status" value="1"/>
</dbReference>
<evidence type="ECO:0000256" key="22">
    <source>
        <dbReference type="SAM" id="Phobius"/>
    </source>
</evidence>
<sequence length="696" mass="77734">SCCLCCDRCIEKPNSCANILLIVERPVANWTLNPAFPPIYKRIFFVDAHCTIMSSSQIFKLGLFWACLTVLLFVFNMSLSTALLGLFAIYLVTGGWRFMKVVIITLPRDLQALKILITIMWRVRRNITQSKTVTRIFAETVQKYPNKAMMLYKDELWTFSQAYQYSNRVANFLHEEGYRKGDVVAIFTENCPEYVPLWLGMSKIGVIAALINFNLRDMALVHCIQASKAKALIFASSLTDALKMVRPQLPSNTVYYCLDQVGSSDCPSVNLSQRINQYPDYEPPAVDGKCTDALFYVYTSGTTGLPKAAVISNIRYCYMAYGVELFFGLKPEDVNYIPLPLYHTAGGILGTGQAVLKGSTLAIRNKFSASQFWADCVKYNATSAQYIGEICRYLLAQPPRPEEQQHLVRVMFGNGIKPQIWPQFQQRFGIKLVGEFYGATEGNCNIVNFENKIGAVGFTTMIAPFLYPITLVKVDPATNEVVRDADGVCVLAKPGEPGELVGKIVKGNPVREFDGYLDSSASSKKVITDVFRKGDQAFSTGDILVMDECGYMFFRDRTGDTFRWRGENVSTNEVEAVISNAIGLNDAIVYGVEVPGNEGKAGMAAIVDEQGQVDVNKLGECLARSLPSYARPLFIRFIPVADTTGTFKLSKTKLRDEGFNVNEIQDPMFFLNPKSRLYEPLTEAVYKDIQAMSIRL</sequence>
<evidence type="ECO:0000256" key="4">
    <source>
        <dbReference type="ARBA" id="ARBA00022475"/>
    </source>
</evidence>
<comment type="similarity">
    <text evidence="2">Belongs to the ATP-dependent AMP-binding enzyme family.</text>
</comment>
<dbReference type="Pfam" id="PF13193">
    <property type="entry name" value="AMP-binding_C"/>
    <property type="match status" value="1"/>
</dbReference>
<gene>
    <name evidence="25" type="ORF">EGW08_006892</name>
</gene>
<evidence type="ECO:0000256" key="1">
    <source>
        <dbReference type="ARBA" id="ARBA00004651"/>
    </source>
</evidence>
<dbReference type="InterPro" id="IPR020845">
    <property type="entry name" value="AMP-binding_CS"/>
</dbReference>
<comment type="catalytic activity">
    <reaction evidence="18">
        <text>tetracosanoate + ATP + CoA = tetracosanoyl-CoA + AMP + diphosphate</text>
        <dbReference type="Rhea" id="RHEA:33639"/>
        <dbReference type="ChEBI" id="CHEBI:30616"/>
        <dbReference type="ChEBI" id="CHEBI:31014"/>
        <dbReference type="ChEBI" id="CHEBI:33019"/>
        <dbReference type="ChEBI" id="CHEBI:57287"/>
        <dbReference type="ChEBI" id="CHEBI:65052"/>
        <dbReference type="ChEBI" id="CHEBI:456215"/>
    </reaction>
    <physiologicalReaction direction="left-to-right" evidence="18">
        <dbReference type="Rhea" id="RHEA:33640"/>
    </physiologicalReaction>
</comment>
<evidence type="ECO:0000256" key="15">
    <source>
        <dbReference type="ARBA" id="ARBA00036527"/>
    </source>
</evidence>
<dbReference type="GO" id="GO:0005886">
    <property type="term" value="C:plasma membrane"/>
    <property type="evidence" value="ECO:0007669"/>
    <property type="project" value="UniProtKB-SubCell"/>
</dbReference>
<dbReference type="OrthoDB" id="288590at2759"/>
<reference evidence="25 26" key="1">
    <citation type="submission" date="2019-01" db="EMBL/GenBank/DDBJ databases">
        <title>A draft genome assembly of the solar-powered sea slug Elysia chlorotica.</title>
        <authorList>
            <person name="Cai H."/>
            <person name="Li Q."/>
            <person name="Fang X."/>
            <person name="Li J."/>
            <person name="Curtis N.E."/>
            <person name="Altenburger A."/>
            <person name="Shibata T."/>
            <person name="Feng M."/>
            <person name="Maeda T."/>
            <person name="Schwartz J.A."/>
            <person name="Shigenobu S."/>
            <person name="Lundholm N."/>
            <person name="Nishiyama T."/>
            <person name="Yang H."/>
            <person name="Hasebe M."/>
            <person name="Li S."/>
            <person name="Pierce S.K."/>
            <person name="Wang J."/>
        </authorList>
    </citation>
    <scope>NUCLEOTIDE SEQUENCE [LARGE SCALE GENOMIC DNA]</scope>
    <source>
        <strain evidence="25">EC2010</strain>
        <tissue evidence="25">Whole organism of an adult</tissue>
    </source>
</reference>
<evidence type="ECO:0000256" key="17">
    <source>
        <dbReference type="ARBA" id="ARBA00046271"/>
    </source>
</evidence>
<organism evidence="25 26">
    <name type="scientific">Elysia chlorotica</name>
    <name type="common">Eastern emerald elysia</name>
    <name type="synonym">Sea slug</name>
    <dbReference type="NCBI Taxonomy" id="188477"/>
    <lineage>
        <taxon>Eukaryota</taxon>
        <taxon>Metazoa</taxon>
        <taxon>Spiralia</taxon>
        <taxon>Lophotrochozoa</taxon>
        <taxon>Mollusca</taxon>
        <taxon>Gastropoda</taxon>
        <taxon>Heterobranchia</taxon>
        <taxon>Euthyneura</taxon>
        <taxon>Panpulmonata</taxon>
        <taxon>Sacoglossa</taxon>
        <taxon>Placobranchoidea</taxon>
        <taxon>Plakobranchidae</taxon>
        <taxon>Elysia</taxon>
    </lineage>
</organism>
<evidence type="ECO:0000256" key="16">
    <source>
        <dbReference type="ARBA" id="ARBA00041297"/>
    </source>
</evidence>
<dbReference type="GO" id="GO:0005324">
    <property type="term" value="F:long-chain fatty acid transmembrane transporter activity"/>
    <property type="evidence" value="ECO:0007669"/>
    <property type="project" value="TreeGrafter"/>
</dbReference>
<evidence type="ECO:0000313" key="26">
    <source>
        <dbReference type="Proteomes" id="UP000271974"/>
    </source>
</evidence>
<dbReference type="GO" id="GO:0005789">
    <property type="term" value="C:endoplasmic reticulum membrane"/>
    <property type="evidence" value="ECO:0007669"/>
    <property type="project" value="TreeGrafter"/>
</dbReference>
<feature type="non-terminal residue" evidence="25">
    <location>
        <position position="1"/>
    </location>
</feature>
<keyword evidence="13" id="KW-0576">Peroxisome</keyword>
<evidence type="ECO:0000256" key="5">
    <source>
        <dbReference type="ARBA" id="ARBA00022598"/>
    </source>
</evidence>
<evidence type="ECO:0000313" key="25">
    <source>
        <dbReference type="EMBL" id="RUS85349.1"/>
    </source>
</evidence>
<evidence type="ECO:0000256" key="21">
    <source>
        <dbReference type="ARBA" id="ARBA00078285"/>
    </source>
</evidence>
<dbReference type="Gene3D" id="3.40.50.12780">
    <property type="entry name" value="N-terminal domain of ligase-like"/>
    <property type="match status" value="1"/>
</dbReference>
<comment type="catalytic activity">
    <reaction evidence="15">
        <text>a very long-chain fatty acid + ATP + CoA = a very long-chain fatty acyl-CoA + AMP + diphosphate</text>
        <dbReference type="Rhea" id="RHEA:54536"/>
        <dbReference type="ChEBI" id="CHEBI:30616"/>
        <dbReference type="ChEBI" id="CHEBI:33019"/>
        <dbReference type="ChEBI" id="CHEBI:57287"/>
        <dbReference type="ChEBI" id="CHEBI:58950"/>
        <dbReference type="ChEBI" id="CHEBI:138261"/>
        <dbReference type="ChEBI" id="CHEBI:456215"/>
    </reaction>
    <physiologicalReaction direction="left-to-right" evidence="15">
        <dbReference type="Rhea" id="RHEA:54537"/>
    </physiologicalReaction>
</comment>
<dbReference type="InterPro" id="IPR042099">
    <property type="entry name" value="ANL_N_sf"/>
</dbReference>
<dbReference type="SUPFAM" id="SSF56801">
    <property type="entry name" value="Acetyl-CoA synthetase-like"/>
    <property type="match status" value="1"/>
</dbReference>
<keyword evidence="8" id="KW-0276">Fatty acid metabolism</keyword>
<dbReference type="InterPro" id="IPR000873">
    <property type="entry name" value="AMP-dep_synth/lig_dom"/>
</dbReference>
<keyword evidence="3" id="KW-0813">Transport</keyword>
<keyword evidence="10 22" id="KW-1133">Transmembrane helix</keyword>
<comment type="subcellular location">
    <subcellularLocation>
        <location evidence="1">Cell membrane</location>
        <topology evidence="1">Multi-pass membrane protein</topology>
    </subcellularLocation>
    <subcellularLocation>
        <location evidence="17">Peroxisome membrane</location>
    </subcellularLocation>
</comment>
<keyword evidence="5" id="KW-0436">Ligase</keyword>
<evidence type="ECO:0000259" key="24">
    <source>
        <dbReference type="Pfam" id="PF13193"/>
    </source>
</evidence>
<accession>A0A433TUZ0</accession>
<evidence type="ECO:0000256" key="10">
    <source>
        <dbReference type="ARBA" id="ARBA00022989"/>
    </source>
</evidence>
<evidence type="ECO:0000256" key="19">
    <source>
        <dbReference type="ARBA" id="ARBA00060276"/>
    </source>
</evidence>
<comment type="caution">
    <text evidence="25">The sequence shown here is derived from an EMBL/GenBank/DDBJ whole genome shotgun (WGS) entry which is preliminary data.</text>
</comment>
<dbReference type="InterPro" id="IPR025110">
    <property type="entry name" value="AMP-bd_C"/>
</dbReference>
<dbReference type="PANTHER" id="PTHR43107">
    <property type="entry name" value="LONG-CHAIN FATTY ACID TRANSPORT PROTEIN"/>
    <property type="match status" value="1"/>
</dbReference>
<evidence type="ECO:0000256" key="8">
    <source>
        <dbReference type="ARBA" id="ARBA00022832"/>
    </source>
</evidence>
<dbReference type="GO" id="GO:0005778">
    <property type="term" value="C:peroxisomal membrane"/>
    <property type="evidence" value="ECO:0007669"/>
    <property type="project" value="UniProtKB-SubCell"/>
</dbReference>
<dbReference type="FunFam" id="3.40.50.12780:FF:000019">
    <property type="entry name" value="Long-chain fatty acid transporter"/>
    <property type="match status" value="1"/>
</dbReference>
<evidence type="ECO:0000256" key="11">
    <source>
        <dbReference type="ARBA" id="ARBA00023055"/>
    </source>
</evidence>
<dbReference type="STRING" id="188477.A0A433TUZ0"/>
<keyword evidence="11" id="KW-0445">Lipid transport</keyword>
<evidence type="ECO:0000259" key="23">
    <source>
        <dbReference type="Pfam" id="PF00501"/>
    </source>
</evidence>
<dbReference type="PANTHER" id="PTHR43107:SF15">
    <property type="entry name" value="FATTY ACID TRANSPORT PROTEIN 3, ISOFORM A"/>
    <property type="match status" value="1"/>
</dbReference>